<name>A0A804L7K8_MUSAM</name>
<evidence type="ECO:0000313" key="3">
    <source>
        <dbReference type="Proteomes" id="UP000012960"/>
    </source>
</evidence>
<sequence length="46" mass="4934">MRLEIVAFSNQGKGQNFVLKRCGGVVMTLLSVGIESGGLCYSGYSY</sequence>
<dbReference type="AlphaFoldDB" id="A0A804L7K8"/>
<keyword evidence="3" id="KW-1185">Reference proteome</keyword>
<reference evidence="1" key="1">
    <citation type="submission" date="2021-03" db="EMBL/GenBank/DDBJ databases">
        <authorList>
            <consortium name="Genoscope - CEA"/>
            <person name="William W."/>
        </authorList>
    </citation>
    <scope>NUCLEOTIDE SEQUENCE</scope>
    <source>
        <strain evidence="1">Doubled-haploid Pahang</strain>
    </source>
</reference>
<dbReference type="EnsemblPlants" id="Ma11_t13820.1">
    <property type="protein sequence ID" value="Ma11_p13820.1"/>
    <property type="gene ID" value="Ma11_g13820"/>
</dbReference>
<gene>
    <name evidence="1" type="ORF">GSMUA_11140.1</name>
</gene>
<dbReference type="EMBL" id="HG996475">
    <property type="protein sequence ID" value="CAG1864514.1"/>
    <property type="molecule type" value="Genomic_DNA"/>
</dbReference>
<dbReference type="Gramene" id="Ma11_t13820.1">
    <property type="protein sequence ID" value="Ma11_p13820.1"/>
    <property type="gene ID" value="Ma11_g13820"/>
</dbReference>
<protein>
    <submittedName>
        <fullName evidence="1">(wild Malaysian banana) hypothetical protein</fullName>
    </submittedName>
</protein>
<dbReference type="InParanoid" id="A0A804L7K8"/>
<evidence type="ECO:0000313" key="2">
    <source>
        <dbReference type="EnsemblPlants" id="Ma11_p13820.1"/>
    </source>
</evidence>
<reference evidence="2" key="2">
    <citation type="submission" date="2021-05" db="UniProtKB">
        <authorList>
            <consortium name="EnsemblPlants"/>
        </authorList>
    </citation>
    <scope>IDENTIFICATION</scope>
    <source>
        <strain evidence="2">subsp. malaccensis</strain>
    </source>
</reference>
<organism evidence="2 3">
    <name type="scientific">Musa acuminata subsp. malaccensis</name>
    <name type="common">Wild banana</name>
    <name type="synonym">Musa malaccensis</name>
    <dbReference type="NCBI Taxonomy" id="214687"/>
    <lineage>
        <taxon>Eukaryota</taxon>
        <taxon>Viridiplantae</taxon>
        <taxon>Streptophyta</taxon>
        <taxon>Embryophyta</taxon>
        <taxon>Tracheophyta</taxon>
        <taxon>Spermatophyta</taxon>
        <taxon>Magnoliopsida</taxon>
        <taxon>Liliopsida</taxon>
        <taxon>Zingiberales</taxon>
        <taxon>Musaceae</taxon>
        <taxon>Musa</taxon>
    </lineage>
</organism>
<proteinExistence type="predicted"/>
<accession>A0A804L7K8</accession>
<evidence type="ECO:0000313" key="1">
    <source>
        <dbReference type="EMBL" id="CAG1864514.1"/>
    </source>
</evidence>
<dbReference type="Proteomes" id="UP000012960">
    <property type="component" value="Unplaced"/>
</dbReference>